<gene>
    <name evidence="1" type="ORF">ADIWIN_0592</name>
</gene>
<dbReference type="Proteomes" id="UP000014962">
    <property type="component" value="Unassembled WGS sequence"/>
</dbReference>
<evidence type="ECO:0000313" key="2">
    <source>
        <dbReference type="Proteomes" id="UP000014962"/>
    </source>
</evidence>
<dbReference type="EMBL" id="ATMR01000034">
    <property type="protein sequence ID" value="EPR74491.1"/>
    <property type="molecule type" value="Genomic_DNA"/>
</dbReference>
<comment type="caution">
    <text evidence="1">The sequence shown here is derived from an EMBL/GenBank/DDBJ whole genome shotgun (WGS) entry which is preliminary data.</text>
</comment>
<dbReference type="RefSeq" id="WP_020894886.1">
    <property type="nucleotide sequence ID" value="NZ_ATMR01000034.1"/>
</dbReference>
<sequence length="104" mass="11869">MESLQHDLAKQITNYHSVWSKLLANTNFGNYASSLWNVTLKPEDVSVNRDDETFKFQHANFQFDVEVGLSFGDDHSLFTKQVSGQGTFQFIDANIIKLKTLILN</sequence>
<dbReference type="eggNOG" id="ENOG50345ZR">
    <property type="taxonomic scope" value="Bacteria"/>
</dbReference>
<keyword evidence="2" id="KW-1185">Reference proteome</keyword>
<protein>
    <submittedName>
        <fullName evidence="1">Uncharacterized protein</fullName>
    </submittedName>
</protein>
<dbReference type="OrthoDB" id="1442019at2"/>
<reference evidence="1 2" key="1">
    <citation type="journal article" date="2013" name="Genome Announc.">
        <title>Draft Genome Sequence of Winogradskyella psychrotolerans RS-3T, Isolated from the Marine Transect of Kongsfjorden, Ny-Alesund, Svalbard, Arctic Ocean.</title>
        <authorList>
            <person name="Kumar Pinnaka A."/>
            <person name="Ara S."/>
            <person name="Singh A."/>
            <person name="Shivaji S."/>
        </authorList>
    </citation>
    <scope>NUCLEOTIDE SEQUENCE [LARGE SCALE GENOMIC DNA]</scope>
    <source>
        <strain evidence="1 2">RS-3</strain>
    </source>
</reference>
<organism evidence="1 2">
    <name type="scientific">Winogradskyella psychrotolerans RS-3</name>
    <dbReference type="NCBI Taxonomy" id="641526"/>
    <lineage>
        <taxon>Bacteria</taxon>
        <taxon>Pseudomonadati</taxon>
        <taxon>Bacteroidota</taxon>
        <taxon>Flavobacteriia</taxon>
        <taxon>Flavobacteriales</taxon>
        <taxon>Flavobacteriaceae</taxon>
        <taxon>Winogradskyella</taxon>
    </lineage>
</organism>
<evidence type="ECO:0000313" key="1">
    <source>
        <dbReference type="EMBL" id="EPR74491.1"/>
    </source>
</evidence>
<name>S7VWK2_9FLAO</name>
<dbReference type="STRING" id="641526.ADIWIN_0592"/>
<dbReference type="AlphaFoldDB" id="S7VWK2"/>
<accession>S7VWK2</accession>
<proteinExistence type="predicted"/>